<dbReference type="PANTHER" id="PTHR10336:SF36">
    <property type="entry name" value="1-PHOSPHATIDYLINOSITOL 4,5-BISPHOSPHATE PHOSPHODIESTERASE BETA-4"/>
    <property type="match status" value="1"/>
</dbReference>
<dbReference type="SMART" id="SM00148">
    <property type="entry name" value="PLCXc"/>
    <property type="match status" value="1"/>
</dbReference>
<keyword evidence="5 7" id="KW-0443">Lipid metabolism</keyword>
<name>A0A1E7FDF3_9STRA</name>
<evidence type="ECO:0000256" key="2">
    <source>
        <dbReference type="ARBA" id="ARBA00022801"/>
    </source>
</evidence>
<dbReference type="Gene3D" id="3.20.20.190">
    <property type="entry name" value="Phosphatidylinositol (PI) phosphodiesterase"/>
    <property type="match status" value="1"/>
</dbReference>
<evidence type="ECO:0000256" key="4">
    <source>
        <dbReference type="ARBA" id="ARBA00022963"/>
    </source>
</evidence>
<dbReference type="InterPro" id="IPR001711">
    <property type="entry name" value="PLipase_C_Pinositol-sp_Y"/>
</dbReference>
<feature type="domain" description="PI-PLC Y-box" evidence="10">
    <location>
        <begin position="555"/>
        <end position="668"/>
    </location>
</feature>
<evidence type="ECO:0000256" key="3">
    <source>
        <dbReference type="ARBA" id="ARBA00022837"/>
    </source>
</evidence>
<dbReference type="PROSITE" id="PS50007">
    <property type="entry name" value="PIPLC_X_DOMAIN"/>
    <property type="match status" value="1"/>
</dbReference>
<dbReference type="InterPro" id="IPR002048">
    <property type="entry name" value="EF_hand_dom"/>
</dbReference>
<evidence type="ECO:0000313" key="12">
    <source>
        <dbReference type="EMBL" id="OEU16174.1"/>
    </source>
</evidence>
<dbReference type="SUPFAM" id="SSF51695">
    <property type="entry name" value="PLC-like phosphodiesterases"/>
    <property type="match status" value="1"/>
</dbReference>
<dbReference type="InterPro" id="IPR035892">
    <property type="entry name" value="C2_domain_sf"/>
</dbReference>
<proteinExistence type="predicted"/>
<keyword evidence="13" id="KW-1185">Reference proteome</keyword>
<keyword evidence="4 7" id="KW-0442">Lipid degradation</keyword>
<dbReference type="InParanoid" id="A0A1E7FDF3"/>
<dbReference type="EMBL" id="KV784358">
    <property type="protein sequence ID" value="OEU16174.1"/>
    <property type="molecule type" value="Genomic_DNA"/>
</dbReference>
<dbReference type="Pfam" id="PF00387">
    <property type="entry name" value="PI-PLC-Y"/>
    <property type="match status" value="1"/>
</dbReference>
<organism evidence="12 13">
    <name type="scientific">Fragilariopsis cylindrus CCMP1102</name>
    <dbReference type="NCBI Taxonomy" id="635003"/>
    <lineage>
        <taxon>Eukaryota</taxon>
        <taxon>Sar</taxon>
        <taxon>Stramenopiles</taxon>
        <taxon>Ochrophyta</taxon>
        <taxon>Bacillariophyta</taxon>
        <taxon>Bacillariophyceae</taxon>
        <taxon>Bacillariophycidae</taxon>
        <taxon>Bacillariales</taxon>
        <taxon>Bacillariaceae</taxon>
        <taxon>Fragilariopsis</taxon>
    </lineage>
</organism>
<evidence type="ECO:0000256" key="5">
    <source>
        <dbReference type="ARBA" id="ARBA00023098"/>
    </source>
</evidence>
<dbReference type="PROSITE" id="PS50004">
    <property type="entry name" value="C2"/>
    <property type="match status" value="1"/>
</dbReference>
<dbReference type="InterPro" id="IPR000008">
    <property type="entry name" value="C2_dom"/>
</dbReference>
<dbReference type="Pfam" id="PF00388">
    <property type="entry name" value="PI-PLC-X"/>
    <property type="match status" value="1"/>
</dbReference>
<accession>A0A1E7FDF3</accession>
<dbReference type="GO" id="GO:0005509">
    <property type="term" value="F:calcium ion binding"/>
    <property type="evidence" value="ECO:0007669"/>
    <property type="project" value="InterPro"/>
</dbReference>
<comment type="catalytic activity">
    <reaction evidence="7">
        <text>a 1,2-diacyl-sn-glycero-3-phospho-(1D-myo-inositol-4,5-bisphosphate) + H2O = 1D-myo-inositol 1,4,5-trisphosphate + a 1,2-diacyl-sn-glycerol + H(+)</text>
        <dbReference type="Rhea" id="RHEA:33179"/>
        <dbReference type="ChEBI" id="CHEBI:15377"/>
        <dbReference type="ChEBI" id="CHEBI:15378"/>
        <dbReference type="ChEBI" id="CHEBI:17815"/>
        <dbReference type="ChEBI" id="CHEBI:58456"/>
        <dbReference type="ChEBI" id="CHEBI:203600"/>
        <dbReference type="EC" id="3.1.4.11"/>
    </reaction>
</comment>
<dbReference type="InterPro" id="IPR001192">
    <property type="entry name" value="PI-PLC_fam"/>
</dbReference>
<dbReference type="InterPro" id="IPR017946">
    <property type="entry name" value="PLC-like_Pdiesterase_TIM-brl"/>
</dbReference>
<feature type="compositionally biased region" description="Acidic residues" evidence="8">
    <location>
        <begin position="522"/>
        <end position="536"/>
    </location>
</feature>
<dbReference type="InterPro" id="IPR000909">
    <property type="entry name" value="PLipase_C_PInositol-sp_X_dom"/>
</dbReference>
<feature type="region of interest" description="Disordered" evidence="8">
    <location>
        <begin position="504"/>
        <end position="542"/>
    </location>
</feature>
<dbReference type="OrthoDB" id="269822at2759"/>
<dbReference type="PROSITE" id="PS50222">
    <property type="entry name" value="EF_HAND_2"/>
    <property type="match status" value="1"/>
</dbReference>
<evidence type="ECO:0000256" key="8">
    <source>
        <dbReference type="SAM" id="MobiDB-lite"/>
    </source>
</evidence>
<feature type="domain" description="C2" evidence="9">
    <location>
        <begin position="660"/>
        <end position="796"/>
    </location>
</feature>
<evidence type="ECO:0000259" key="11">
    <source>
        <dbReference type="PROSITE" id="PS50222"/>
    </source>
</evidence>
<dbReference type="SMART" id="SM00149">
    <property type="entry name" value="PLCYc"/>
    <property type="match status" value="1"/>
</dbReference>
<dbReference type="GO" id="GO:0048015">
    <property type="term" value="P:phosphatidylinositol-mediated signaling"/>
    <property type="evidence" value="ECO:0007669"/>
    <property type="project" value="TreeGrafter"/>
</dbReference>
<dbReference type="SMART" id="SM00239">
    <property type="entry name" value="C2"/>
    <property type="match status" value="1"/>
</dbReference>
<dbReference type="InterPro" id="IPR011992">
    <property type="entry name" value="EF-hand-dom_pair"/>
</dbReference>
<dbReference type="Pfam" id="PF00168">
    <property type="entry name" value="C2"/>
    <property type="match status" value="1"/>
</dbReference>
<evidence type="ECO:0000259" key="10">
    <source>
        <dbReference type="PROSITE" id="PS50008"/>
    </source>
</evidence>
<dbReference type="KEGG" id="fcy:FRACYDRAFT_186252"/>
<dbReference type="AlphaFoldDB" id="A0A1E7FDF3"/>
<dbReference type="EC" id="3.1.4.11" evidence="1 7"/>
<dbReference type="PRINTS" id="PR00390">
    <property type="entry name" value="PHPHLIPASEC"/>
</dbReference>
<evidence type="ECO:0000256" key="1">
    <source>
        <dbReference type="ARBA" id="ARBA00012368"/>
    </source>
</evidence>
<dbReference type="PROSITE" id="PS50008">
    <property type="entry name" value="PIPLC_Y_DOMAIN"/>
    <property type="match status" value="1"/>
</dbReference>
<dbReference type="InterPro" id="IPR018247">
    <property type="entry name" value="EF_Hand_1_Ca_BS"/>
</dbReference>
<dbReference type="GO" id="GO:0004435">
    <property type="term" value="F:phosphatidylinositol-4,5-bisphosphate phospholipase C activity"/>
    <property type="evidence" value="ECO:0007669"/>
    <property type="project" value="UniProtKB-EC"/>
</dbReference>
<reference evidence="12 13" key="1">
    <citation type="submission" date="2016-09" db="EMBL/GenBank/DDBJ databases">
        <title>Extensive genetic diversity and differential bi-allelic expression allows diatom success in the polar Southern Ocean.</title>
        <authorList>
            <consortium name="DOE Joint Genome Institute"/>
            <person name="Mock T."/>
            <person name="Otillar R.P."/>
            <person name="Strauss J."/>
            <person name="Dupont C."/>
            <person name="Frickenhaus S."/>
            <person name="Maumus F."/>
            <person name="Mcmullan M."/>
            <person name="Sanges R."/>
            <person name="Schmutz J."/>
            <person name="Toseland A."/>
            <person name="Valas R."/>
            <person name="Veluchamy A."/>
            <person name="Ward B.J."/>
            <person name="Allen A."/>
            <person name="Barry K."/>
            <person name="Falciatore A."/>
            <person name="Ferrante M."/>
            <person name="Fortunato A.E."/>
            <person name="Gloeckner G."/>
            <person name="Gruber A."/>
            <person name="Hipkin R."/>
            <person name="Janech M."/>
            <person name="Kroth P."/>
            <person name="Leese F."/>
            <person name="Lindquist E."/>
            <person name="Lyon B.R."/>
            <person name="Martin J."/>
            <person name="Mayer C."/>
            <person name="Parker M."/>
            <person name="Quesneville H."/>
            <person name="Raymond J."/>
            <person name="Uhlig C."/>
            <person name="Valentin K.U."/>
            <person name="Worden A.Z."/>
            <person name="Armbrust E.V."/>
            <person name="Bowler C."/>
            <person name="Green B."/>
            <person name="Moulton V."/>
            <person name="Van Oosterhout C."/>
            <person name="Grigoriev I."/>
        </authorList>
    </citation>
    <scope>NUCLEOTIDE SEQUENCE [LARGE SCALE GENOMIC DNA]</scope>
    <source>
        <strain evidence="12 13">CCMP1102</strain>
    </source>
</reference>
<feature type="compositionally biased region" description="Basic and acidic residues" evidence="8">
    <location>
        <begin position="505"/>
        <end position="514"/>
    </location>
</feature>
<dbReference type="PROSITE" id="PS00018">
    <property type="entry name" value="EF_HAND_1"/>
    <property type="match status" value="1"/>
</dbReference>
<dbReference type="Gene3D" id="2.60.40.150">
    <property type="entry name" value="C2 domain"/>
    <property type="match status" value="1"/>
</dbReference>
<dbReference type="PANTHER" id="PTHR10336">
    <property type="entry name" value="PHOSPHOINOSITIDE-SPECIFIC PHOSPHOLIPASE C FAMILY PROTEIN"/>
    <property type="match status" value="1"/>
</dbReference>
<evidence type="ECO:0000256" key="7">
    <source>
        <dbReference type="RuleBase" id="RU361133"/>
    </source>
</evidence>
<gene>
    <name evidence="12" type="ORF">FRACYDRAFT_186252</name>
</gene>
<feature type="domain" description="EF-hand" evidence="11">
    <location>
        <begin position="190"/>
        <end position="225"/>
    </location>
</feature>
<sequence>MAADAKEVKKIISNSKKNISENEPAVTLQNALTALPTNISVHKGVPVLRITSRGAWKNRVITLSSDKQAFFITHAKLSNNVRAQAASSLPLPFFSPSKGLRWSNDSERYVRHLDVADIDAWQVGVVGTQALEFAKQSIGESDVKDILTIFHHGSKTLSFQVPDQKHREALVEAFASVKIRYNLLSPWIPNDQLLLRYIYYDIDVDKNGTVSSKEFREICKRVNLTPPSNLDKTYAEFAKSSTELTISQTRELLQLVATGDSCMPADKLWDDLFGKDVEEVGPKKLLECFFLGSQGESNMSTKDAELFVSSMKSLGFSSKSKKITKSEFTHFLHSKYNDAYDPAAIAELPSTAKLDLPMSNYWINTSHNTYLIGDQLKSRSSVEAYANALNRGCKCLELDCWDGDVDKVTKKCIPIIFHGHTLTSKIRFRAVCLLVQNYIKANPNTYPVILSLENHCSHPFQEVIANDMKEIFGKNLFIPTQKQCSDGNLPSPETLRGMIVIKGKRPPEADEGVDKSTMSGEDTYDDGFGSEDEEESKEGGDKLKKSKIVSDLANLTLLHGAHFKDFSASIDQRPSYMHSIGETKITKLVSKSEGNAKLWREYNQHHMTRTYPAGTRVDSSNYNPILAWAMGSQLVALNFQTPDSSLCLNDGLFRQTGGCGYLPKPRSLMGGKMPSKKVIKISILSARCLPKPNGAKTGEVIDPYIQVDLHDVRVGDKGTEEHTKESFKTSTVDNNGLCPVWKEDEATFEFEIHSPDVAMIHFRIIDEDIGTNDKLCSSAIPVTCLRQGYRNVQLYDQNNTRTGPFECATLFVKIVY</sequence>
<dbReference type="GO" id="GO:0051209">
    <property type="term" value="P:release of sequestered calcium ion into cytosol"/>
    <property type="evidence" value="ECO:0007669"/>
    <property type="project" value="TreeGrafter"/>
</dbReference>
<evidence type="ECO:0000256" key="6">
    <source>
        <dbReference type="ARBA" id="ARBA00023224"/>
    </source>
</evidence>
<dbReference type="GO" id="GO:0016042">
    <property type="term" value="P:lipid catabolic process"/>
    <property type="evidence" value="ECO:0007669"/>
    <property type="project" value="UniProtKB-KW"/>
</dbReference>
<keyword evidence="2 7" id="KW-0378">Hydrolase</keyword>
<dbReference type="CDD" id="cd08558">
    <property type="entry name" value="PI-PLCc_eukaryota"/>
    <property type="match status" value="1"/>
</dbReference>
<dbReference type="CDD" id="cd00275">
    <property type="entry name" value="C2_PLC_like"/>
    <property type="match status" value="1"/>
</dbReference>
<dbReference type="Proteomes" id="UP000095751">
    <property type="component" value="Unassembled WGS sequence"/>
</dbReference>
<dbReference type="SUPFAM" id="SSF49562">
    <property type="entry name" value="C2 domain (Calcium/lipid-binding domain, CaLB)"/>
    <property type="match status" value="1"/>
</dbReference>
<evidence type="ECO:0000313" key="13">
    <source>
        <dbReference type="Proteomes" id="UP000095751"/>
    </source>
</evidence>
<keyword evidence="3" id="KW-0106">Calcium</keyword>
<keyword evidence="6" id="KW-0807">Transducer</keyword>
<dbReference type="SUPFAM" id="SSF47473">
    <property type="entry name" value="EF-hand"/>
    <property type="match status" value="1"/>
</dbReference>
<evidence type="ECO:0000259" key="9">
    <source>
        <dbReference type="PROSITE" id="PS50004"/>
    </source>
</evidence>
<protein>
    <recommendedName>
        <fullName evidence="1 7">Phosphoinositide phospholipase C</fullName>
        <ecNumber evidence="1 7">3.1.4.11</ecNumber>
    </recommendedName>
</protein>